<evidence type="ECO:0000313" key="2">
    <source>
        <dbReference type="Proteomes" id="UP001050975"/>
    </source>
</evidence>
<dbReference type="AlphaFoldDB" id="A0AAV3XP86"/>
<accession>A0AAV3XP86</accession>
<proteinExistence type="predicted"/>
<reference evidence="1" key="1">
    <citation type="submission" date="2019-10" db="EMBL/GenBank/DDBJ databases">
        <title>Draft genome sequece of Microseira wollei NIES-4236.</title>
        <authorList>
            <person name="Yamaguchi H."/>
            <person name="Suzuki S."/>
            <person name="Kawachi M."/>
        </authorList>
    </citation>
    <scope>NUCLEOTIDE SEQUENCE</scope>
    <source>
        <strain evidence="1">NIES-4236</strain>
    </source>
</reference>
<dbReference type="Proteomes" id="UP001050975">
    <property type="component" value="Unassembled WGS sequence"/>
</dbReference>
<keyword evidence="2" id="KW-1185">Reference proteome</keyword>
<evidence type="ECO:0000313" key="1">
    <source>
        <dbReference type="EMBL" id="GET44163.1"/>
    </source>
</evidence>
<comment type="caution">
    <text evidence="1">The sequence shown here is derived from an EMBL/GenBank/DDBJ whole genome shotgun (WGS) entry which is preliminary data.</text>
</comment>
<protein>
    <submittedName>
        <fullName evidence="1">Transposase IS4 family protein</fullName>
    </submittedName>
</protein>
<dbReference type="EMBL" id="BLAY01000300">
    <property type="protein sequence ID" value="GET44163.1"/>
    <property type="molecule type" value="Genomic_DNA"/>
</dbReference>
<gene>
    <name evidence="1" type="ORF">MiSe_89890</name>
</gene>
<sequence length="71" mass="8595">MGIQKYVGRLAESKRWQRRHSSFWIGLYGQSWVVGMEFCQEILGELMRIRRNKLPFFQRGLRAMSLILRMF</sequence>
<organism evidence="1 2">
    <name type="scientific">Microseira wollei NIES-4236</name>
    <dbReference type="NCBI Taxonomy" id="2530354"/>
    <lineage>
        <taxon>Bacteria</taxon>
        <taxon>Bacillati</taxon>
        <taxon>Cyanobacteriota</taxon>
        <taxon>Cyanophyceae</taxon>
        <taxon>Oscillatoriophycideae</taxon>
        <taxon>Aerosakkonematales</taxon>
        <taxon>Aerosakkonemataceae</taxon>
        <taxon>Microseira</taxon>
    </lineage>
</organism>
<name>A0AAV3XP86_9CYAN</name>